<evidence type="ECO:0000259" key="3">
    <source>
        <dbReference type="SMART" id="SM00906"/>
    </source>
</evidence>
<name>A0A9W8N2Z3_9PEZI</name>
<dbReference type="Pfam" id="PF04082">
    <property type="entry name" value="Fungal_trans"/>
    <property type="match status" value="1"/>
</dbReference>
<dbReference type="CDD" id="cd12148">
    <property type="entry name" value="fungal_TF_MHR"/>
    <property type="match status" value="1"/>
</dbReference>
<dbReference type="GO" id="GO:0008270">
    <property type="term" value="F:zinc ion binding"/>
    <property type="evidence" value="ECO:0007669"/>
    <property type="project" value="InterPro"/>
</dbReference>
<gene>
    <name evidence="4" type="ORF">NPX13_g11355</name>
</gene>
<protein>
    <recommendedName>
        <fullName evidence="3">Xylanolytic transcriptional activator regulatory domain-containing protein</fullName>
    </recommendedName>
</protein>
<feature type="compositionally biased region" description="Polar residues" evidence="2">
    <location>
        <begin position="29"/>
        <end position="49"/>
    </location>
</feature>
<dbReference type="InterPro" id="IPR007219">
    <property type="entry name" value="XnlR_reg_dom"/>
</dbReference>
<dbReference type="GO" id="GO:0003700">
    <property type="term" value="F:DNA-binding transcription factor activity"/>
    <property type="evidence" value="ECO:0007669"/>
    <property type="project" value="InterPro"/>
</dbReference>
<dbReference type="GO" id="GO:0006351">
    <property type="term" value="P:DNA-templated transcription"/>
    <property type="evidence" value="ECO:0007669"/>
    <property type="project" value="InterPro"/>
</dbReference>
<dbReference type="GO" id="GO:0003677">
    <property type="term" value="F:DNA binding"/>
    <property type="evidence" value="ECO:0007669"/>
    <property type="project" value="InterPro"/>
</dbReference>
<organism evidence="4 5">
    <name type="scientific">Xylaria arbuscula</name>
    <dbReference type="NCBI Taxonomy" id="114810"/>
    <lineage>
        <taxon>Eukaryota</taxon>
        <taxon>Fungi</taxon>
        <taxon>Dikarya</taxon>
        <taxon>Ascomycota</taxon>
        <taxon>Pezizomycotina</taxon>
        <taxon>Sordariomycetes</taxon>
        <taxon>Xylariomycetidae</taxon>
        <taxon>Xylariales</taxon>
        <taxon>Xylariaceae</taxon>
        <taxon>Xylaria</taxon>
    </lineage>
</organism>
<dbReference type="PANTHER" id="PTHR46910">
    <property type="entry name" value="TRANSCRIPTION FACTOR PDR1"/>
    <property type="match status" value="1"/>
</dbReference>
<dbReference type="PANTHER" id="PTHR46910:SF32">
    <property type="entry name" value="TRANSCRIPTION FACTOR DOMAIN-CONTAINING PROTEIN-RELATED"/>
    <property type="match status" value="1"/>
</dbReference>
<dbReference type="SMART" id="SM00906">
    <property type="entry name" value="Fungal_trans"/>
    <property type="match status" value="1"/>
</dbReference>
<feature type="compositionally biased region" description="Polar residues" evidence="2">
    <location>
        <begin position="1"/>
        <end position="14"/>
    </location>
</feature>
<reference evidence="4" key="1">
    <citation type="submission" date="2022-07" db="EMBL/GenBank/DDBJ databases">
        <title>Genome Sequence of Xylaria arbuscula.</title>
        <authorList>
            <person name="Buettner E."/>
        </authorList>
    </citation>
    <scope>NUCLEOTIDE SEQUENCE</scope>
    <source>
        <strain evidence="4">VT107</strain>
    </source>
</reference>
<evidence type="ECO:0000313" key="4">
    <source>
        <dbReference type="EMBL" id="KAJ3551465.1"/>
    </source>
</evidence>
<accession>A0A9W8N2Z3</accession>
<dbReference type="InterPro" id="IPR050987">
    <property type="entry name" value="AtrR-like"/>
</dbReference>
<keyword evidence="1" id="KW-0539">Nucleus</keyword>
<feature type="domain" description="Xylanolytic transcriptional activator regulatory" evidence="3">
    <location>
        <begin position="240"/>
        <end position="313"/>
    </location>
</feature>
<comment type="caution">
    <text evidence="4">The sequence shown here is derived from an EMBL/GenBank/DDBJ whole genome shotgun (WGS) entry which is preliminary data.</text>
</comment>
<dbReference type="AlphaFoldDB" id="A0A9W8N2Z3"/>
<evidence type="ECO:0000256" key="1">
    <source>
        <dbReference type="ARBA" id="ARBA00023242"/>
    </source>
</evidence>
<feature type="region of interest" description="Disordered" evidence="2">
    <location>
        <begin position="1"/>
        <end position="49"/>
    </location>
</feature>
<dbReference type="EMBL" id="JANPWZ010003735">
    <property type="protein sequence ID" value="KAJ3551465.1"/>
    <property type="molecule type" value="Genomic_DNA"/>
</dbReference>
<dbReference type="VEuPathDB" id="FungiDB:F4678DRAFT_469748"/>
<sequence length="564" mass="63327">MTSMSQPSDGQNRASLLPAYLADDEQGEPYSSNSDSESQHLTNPLSTGRSAFSTARNGFTFYLGTSSNWSFTRQILAMTHNRLFQCPLPTEDLGFDCMIYDLDWDGSRMTLDKPASPILPSLDYCIYLINAVKFHCCQIFHLFDEEAFMPALYRFYDGPARQPHPSEELWYVHFLLILAFGKAFTTKKSQGTRPPGEPYFSKALHLLPNTVMLWTRPIEGTEILCCVALYLQCIDTRSVAYNYIGQAVRLAMSSGLHTDMGAERFGEELVERSRRAWWTAYILDREFTSLMGLPQSHQDHAVCPQLPRFVGSLQRTAALNIRIKLSRIMARINDTVYGADGQTDRRFLQSMRAALSDIAGVIDELRHSFPVEREKPGQGLSRISAHLHLLYHQAQGLLEVFLPFDLDSLFASTVNAMVAFVLDPHLNDNIPEWLQKAYSIFEEFINYGNRVALFRKAELAQLHELLNNLPSEEDPSPIRPHSGIIAPDSINDGTMPIDDMHSNPVLAPSLLPPFSAATDAGGSDISFDNLMTSAEMTEVANSIDNLDAEWVSQTILNHTNIVPF</sequence>
<evidence type="ECO:0000313" key="5">
    <source>
        <dbReference type="Proteomes" id="UP001148614"/>
    </source>
</evidence>
<keyword evidence="5" id="KW-1185">Reference proteome</keyword>
<dbReference type="Proteomes" id="UP001148614">
    <property type="component" value="Unassembled WGS sequence"/>
</dbReference>
<evidence type="ECO:0000256" key="2">
    <source>
        <dbReference type="SAM" id="MobiDB-lite"/>
    </source>
</evidence>
<proteinExistence type="predicted"/>